<feature type="domain" description="SH3b" evidence="5">
    <location>
        <begin position="103"/>
        <end position="165"/>
    </location>
</feature>
<evidence type="ECO:0000256" key="1">
    <source>
        <dbReference type="ARBA" id="ARBA00022443"/>
    </source>
</evidence>
<keyword evidence="3" id="KW-0732">Signal</keyword>
<feature type="compositionally biased region" description="Polar residues" evidence="2">
    <location>
        <begin position="177"/>
        <end position="192"/>
    </location>
</feature>
<sequence>MNKKIALATLAIIPMALNNVYASGQTGIVTTSSLNVRSGAGTNNSVLFTVKKNDKVYINEISNGWYKIKNSLGQQGWASSTYIKIQNESSSNSSNQSSNNTSSKKMKINTDNLNVRNGAGTSYRIIMKLKKGTVVELLSQSNGWAKIKYDGRLGYVSIKYLSENQSQGSSSTNTTTKEVNTDSLNVRSGPNTSYSIVGKLKKGEKVKVISESNDWSKIDYKGNVSYTSSRYLSNVSSQPTDPTPTPKPEEKPEAIKENKIVNTSSLNVRSGPGTNYSKVGTLSKGEKVGIMSESNGWSKIDFKGKIAYTSTQYLSSENTQIPPTQPDTNPGTNPGGDSSTNIDGSTINNKALNYTLEDHILAQLERSSVGANVIDSSKPRSSQVMTTFMMREARGFIPADRSDLEYFLNPDNFKNSSKGIMQFLRLDTYKGGISASELNSYLNSLSPASSGTNVFYNQGQAFINAAQKYNIDLVYLVSHAMWESGYGKSTLAQGQTITSYKGQPLSKPVTVYNFFGIGAIDKSANVSGAEAAYSNGWTSIEATIDGSAAWIAQNYIKSSKYNQNTIYKMKFNYDYTWHQYATDVNWANGISGIMTKLIGMYDTKSNLIYEIPNYKK</sequence>
<dbReference type="SMART" id="SM00287">
    <property type="entry name" value="SH3b"/>
    <property type="match status" value="4"/>
</dbReference>
<reference evidence="6 7" key="1">
    <citation type="submission" date="2016-10" db="EMBL/GenBank/DDBJ databases">
        <authorList>
            <person name="de Groot N.N."/>
        </authorList>
    </citation>
    <scope>NUCLEOTIDE SEQUENCE [LARGE SCALE GENOMIC DNA]</scope>
    <source>
        <strain evidence="6 7">DSM 797</strain>
    </source>
</reference>
<feature type="region of interest" description="Disordered" evidence="2">
    <location>
        <begin position="316"/>
        <end position="345"/>
    </location>
</feature>
<dbReference type="InterPro" id="IPR001452">
    <property type="entry name" value="SH3_domain"/>
</dbReference>
<dbReference type="PROSITE" id="PS51781">
    <property type="entry name" value="SH3B"/>
    <property type="match status" value="4"/>
</dbReference>
<dbReference type="PROSITE" id="PS50002">
    <property type="entry name" value="SH3"/>
    <property type="match status" value="1"/>
</dbReference>
<evidence type="ECO:0000259" key="5">
    <source>
        <dbReference type="PROSITE" id="PS51781"/>
    </source>
</evidence>
<proteinExistence type="predicted"/>
<feature type="chain" id="PRO_5011661309" evidence="3">
    <location>
        <begin position="23"/>
        <end position="616"/>
    </location>
</feature>
<dbReference type="Proteomes" id="UP000199068">
    <property type="component" value="Unassembled WGS sequence"/>
</dbReference>
<dbReference type="InterPro" id="IPR002901">
    <property type="entry name" value="MGlyc_endo_b_GlcNAc-like_dom"/>
</dbReference>
<dbReference type="SUPFAM" id="SSF50044">
    <property type="entry name" value="SH3-domain"/>
    <property type="match status" value="2"/>
</dbReference>
<feature type="compositionally biased region" description="Low complexity" evidence="2">
    <location>
        <begin position="88"/>
        <end position="103"/>
    </location>
</feature>
<dbReference type="Gene3D" id="1.10.530.10">
    <property type="match status" value="1"/>
</dbReference>
<dbReference type="Gene3D" id="2.30.30.40">
    <property type="entry name" value="SH3 Domains"/>
    <property type="match status" value="4"/>
</dbReference>
<feature type="domain" description="SH3b" evidence="5">
    <location>
        <begin position="256"/>
        <end position="318"/>
    </location>
</feature>
<dbReference type="PANTHER" id="PTHR34408">
    <property type="entry name" value="FAMILY PROTEIN, PUTATIVE-RELATED"/>
    <property type="match status" value="1"/>
</dbReference>
<dbReference type="STRING" id="1121325.SAMN04515677_102525"/>
<gene>
    <name evidence="6" type="ORF">SAMN04515677_102525</name>
</gene>
<evidence type="ECO:0000256" key="3">
    <source>
        <dbReference type="SAM" id="SignalP"/>
    </source>
</evidence>
<feature type="compositionally biased region" description="Low complexity" evidence="2">
    <location>
        <begin position="164"/>
        <end position="176"/>
    </location>
</feature>
<dbReference type="RefSeq" id="WP_092724683.1">
    <property type="nucleotide sequence ID" value="NZ_FNGW01000002.1"/>
</dbReference>
<evidence type="ECO:0000313" key="7">
    <source>
        <dbReference type="Proteomes" id="UP000199068"/>
    </source>
</evidence>
<evidence type="ECO:0000256" key="2">
    <source>
        <dbReference type="SAM" id="MobiDB-lite"/>
    </source>
</evidence>
<organism evidence="6 7">
    <name type="scientific">Romboutsia lituseburensis DSM 797</name>
    <dbReference type="NCBI Taxonomy" id="1121325"/>
    <lineage>
        <taxon>Bacteria</taxon>
        <taxon>Bacillati</taxon>
        <taxon>Bacillota</taxon>
        <taxon>Clostridia</taxon>
        <taxon>Peptostreptococcales</taxon>
        <taxon>Peptostreptococcaceae</taxon>
        <taxon>Romboutsia</taxon>
    </lineage>
</organism>
<dbReference type="InterPro" id="IPR003646">
    <property type="entry name" value="SH3-like_bac-type"/>
</dbReference>
<dbReference type="InterPro" id="IPR036028">
    <property type="entry name" value="SH3-like_dom_sf"/>
</dbReference>
<evidence type="ECO:0000313" key="6">
    <source>
        <dbReference type="EMBL" id="SDL60645.1"/>
    </source>
</evidence>
<dbReference type="Pfam" id="PF08239">
    <property type="entry name" value="SH3_3"/>
    <property type="match status" value="4"/>
</dbReference>
<keyword evidence="7" id="KW-1185">Reference proteome</keyword>
<protein>
    <submittedName>
        <fullName evidence="6">Beta-N-acetylglucosaminidase</fullName>
    </submittedName>
</protein>
<feature type="domain" description="SH3" evidence="4">
    <location>
        <begin position="22"/>
        <end position="88"/>
    </location>
</feature>
<accession>A0A1G9LGK4</accession>
<feature type="region of interest" description="Disordered" evidence="2">
    <location>
        <begin position="231"/>
        <end position="252"/>
    </location>
</feature>
<evidence type="ECO:0000259" key="4">
    <source>
        <dbReference type="PROSITE" id="PS50002"/>
    </source>
</evidence>
<feature type="region of interest" description="Disordered" evidence="2">
    <location>
        <begin position="88"/>
        <end position="113"/>
    </location>
</feature>
<dbReference type="SMART" id="SM00047">
    <property type="entry name" value="LYZ2"/>
    <property type="match status" value="1"/>
</dbReference>
<dbReference type="InterPro" id="IPR052354">
    <property type="entry name" value="Cell_Wall_Dynamics_Protein"/>
</dbReference>
<feature type="domain" description="SH3b" evidence="5">
    <location>
        <begin position="174"/>
        <end position="236"/>
    </location>
</feature>
<keyword evidence="1" id="KW-0728">SH3 domain</keyword>
<name>A0A1G9LGK4_9FIRM</name>
<feature type="domain" description="SH3b" evidence="5">
    <location>
        <begin position="24"/>
        <end position="87"/>
    </location>
</feature>
<dbReference type="EMBL" id="FNGW01000002">
    <property type="protein sequence ID" value="SDL60645.1"/>
    <property type="molecule type" value="Genomic_DNA"/>
</dbReference>
<feature type="signal peptide" evidence="3">
    <location>
        <begin position="1"/>
        <end position="22"/>
    </location>
</feature>
<dbReference type="GO" id="GO:0004040">
    <property type="term" value="F:amidase activity"/>
    <property type="evidence" value="ECO:0007669"/>
    <property type="project" value="InterPro"/>
</dbReference>
<dbReference type="AlphaFoldDB" id="A0A1G9LGK4"/>
<feature type="region of interest" description="Disordered" evidence="2">
    <location>
        <begin position="164"/>
        <end position="192"/>
    </location>
</feature>
<dbReference type="Pfam" id="PF01832">
    <property type="entry name" value="Glucosaminidase"/>
    <property type="match status" value="1"/>
</dbReference>